<keyword evidence="9 14" id="KW-0472">Membrane</keyword>
<keyword evidence="7 14" id="KW-1133">Transmembrane helix</keyword>
<feature type="transmembrane region" description="Helical" evidence="14">
    <location>
        <begin position="115"/>
        <end position="133"/>
    </location>
</feature>
<evidence type="ECO:0000256" key="2">
    <source>
        <dbReference type="ARBA" id="ARBA00004919"/>
    </source>
</evidence>
<comment type="function">
    <text evidence="14">Converts heme B (protoheme IX) to heme O by substitution of the vinyl group on carbon 2 of heme B porphyrin ring with a hydroxyethyl farnesyl side group.</text>
</comment>
<evidence type="ECO:0000256" key="9">
    <source>
        <dbReference type="ARBA" id="ARBA00023136"/>
    </source>
</evidence>
<dbReference type="Proteomes" id="UP000639274">
    <property type="component" value="Chromosome"/>
</dbReference>
<keyword evidence="6 14" id="KW-0812">Transmembrane</keyword>
<evidence type="ECO:0000256" key="6">
    <source>
        <dbReference type="ARBA" id="ARBA00022692"/>
    </source>
</evidence>
<evidence type="ECO:0000256" key="13">
    <source>
        <dbReference type="ARBA" id="ARBA00047690"/>
    </source>
</evidence>
<protein>
    <recommendedName>
        <fullName evidence="11 14">Protoheme IX farnesyltransferase</fullName>
        <ecNumber evidence="3 14">2.5.1.141</ecNumber>
    </recommendedName>
    <alternativeName>
        <fullName evidence="12 14">Heme B farnesyltransferase</fullName>
    </alternativeName>
    <alternativeName>
        <fullName evidence="10 14">Heme O synthase</fullName>
    </alternativeName>
</protein>
<feature type="transmembrane region" description="Helical" evidence="14">
    <location>
        <begin position="272"/>
        <end position="294"/>
    </location>
</feature>
<evidence type="ECO:0000256" key="14">
    <source>
        <dbReference type="HAMAP-Rule" id="MF_00154"/>
    </source>
</evidence>
<dbReference type="HAMAP" id="MF_00154">
    <property type="entry name" value="CyoE_CtaB"/>
    <property type="match status" value="1"/>
</dbReference>
<dbReference type="PROSITE" id="PS00943">
    <property type="entry name" value="UBIA"/>
    <property type="match status" value="1"/>
</dbReference>
<dbReference type="AlphaFoldDB" id="A0A974Y3E1"/>
<organism evidence="15 16">
    <name type="scientific">Agrilutibacter solisilvae</name>
    <dbReference type="NCBI Taxonomy" id="2763317"/>
    <lineage>
        <taxon>Bacteria</taxon>
        <taxon>Pseudomonadati</taxon>
        <taxon>Pseudomonadota</taxon>
        <taxon>Gammaproteobacteria</taxon>
        <taxon>Lysobacterales</taxon>
        <taxon>Lysobacteraceae</taxon>
        <taxon>Agrilutibacter</taxon>
    </lineage>
</organism>
<name>A0A974Y3E1_9GAMM</name>
<gene>
    <name evidence="14" type="primary">cyoE</name>
    <name evidence="15" type="ORF">I8J32_003525</name>
</gene>
<feature type="transmembrane region" description="Helical" evidence="14">
    <location>
        <begin position="213"/>
        <end position="234"/>
    </location>
</feature>
<dbReference type="EC" id="2.5.1.141" evidence="3 14"/>
<dbReference type="InterPro" id="IPR030470">
    <property type="entry name" value="UbiA_prenylTrfase_CS"/>
</dbReference>
<keyword evidence="5 14" id="KW-0808">Transferase</keyword>
<evidence type="ECO:0000256" key="5">
    <source>
        <dbReference type="ARBA" id="ARBA00022679"/>
    </source>
</evidence>
<dbReference type="GO" id="GO:0008495">
    <property type="term" value="F:protoheme IX farnesyltransferase activity"/>
    <property type="evidence" value="ECO:0007669"/>
    <property type="project" value="UniProtKB-UniRule"/>
</dbReference>
<evidence type="ECO:0000256" key="10">
    <source>
        <dbReference type="ARBA" id="ARBA00030253"/>
    </source>
</evidence>
<dbReference type="Pfam" id="PF01040">
    <property type="entry name" value="UbiA"/>
    <property type="match status" value="1"/>
</dbReference>
<dbReference type="Gene3D" id="1.20.120.1780">
    <property type="entry name" value="UbiA prenyltransferase"/>
    <property type="match status" value="1"/>
</dbReference>
<accession>A0A974Y3E1</accession>
<evidence type="ECO:0000313" key="16">
    <source>
        <dbReference type="Proteomes" id="UP000639274"/>
    </source>
</evidence>
<evidence type="ECO:0000313" key="15">
    <source>
        <dbReference type="EMBL" id="QSX79938.1"/>
    </source>
</evidence>
<evidence type="ECO:0000256" key="11">
    <source>
        <dbReference type="ARBA" id="ARBA00040810"/>
    </source>
</evidence>
<keyword evidence="16" id="KW-1185">Reference proteome</keyword>
<feature type="transmembrane region" description="Helical" evidence="14">
    <location>
        <begin position="140"/>
        <end position="159"/>
    </location>
</feature>
<feature type="transmembrane region" description="Helical" evidence="14">
    <location>
        <begin position="47"/>
        <end position="65"/>
    </location>
</feature>
<comment type="miscellaneous">
    <text evidence="14">Carbon 2 of the heme B porphyrin ring is defined according to the Fischer nomenclature.</text>
</comment>
<dbReference type="NCBIfam" id="NF003349">
    <property type="entry name" value="PRK04375.1-2"/>
    <property type="match status" value="1"/>
</dbReference>
<dbReference type="InterPro" id="IPR000537">
    <property type="entry name" value="UbiA_prenyltransferase"/>
</dbReference>
<feature type="transmembrane region" description="Helical" evidence="14">
    <location>
        <begin position="240"/>
        <end position="260"/>
    </location>
</feature>
<dbReference type="NCBIfam" id="TIGR01473">
    <property type="entry name" value="cyoE_ctaB"/>
    <property type="match status" value="1"/>
</dbReference>
<reference evidence="15 16" key="1">
    <citation type="submission" date="2021-03" db="EMBL/GenBank/DDBJ databases">
        <title>Lysobacter sp. nov. isolated from soil of gangwondo yeongwol, south Korea.</title>
        <authorList>
            <person name="Kim K.R."/>
            <person name="Kim K.H."/>
            <person name="Jeon C.O."/>
        </authorList>
    </citation>
    <scope>NUCLEOTIDE SEQUENCE [LARGE SCALE GENOMIC DNA]</scope>
    <source>
        <strain evidence="15 16">R19</strain>
    </source>
</reference>
<dbReference type="CDD" id="cd13957">
    <property type="entry name" value="PT_UbiA_Cox10"/>
    <property type="match status" value="1"/>
</dbReference>
<dbReference type="KEGG" id="lsf:I8J32_003525"/>
<dbReference type="GO" id="GO:0048034">
    <property type="term" value="P:heme O biosynthetic process"/>
    <property type="evidence" value="ECO:0007669"/>
    <property type="project" value="UniProtKB-UniRule"/>
</dbReference>
<dbReference type="InterPro" id="IPR006369">
    <property type="entry name" value="Protohaem_IX_farnesylTrfase"/>
</dbReference>
<proteinExistence type="inferred from homology"/>
<feature type="transmembrane region" description="Helical" evidence="14">
    <location>
        <begin position="171"/>
        <end position="192"/>
    </location>
</feature>
<dbReference type="Gene3D" id="1.10.357.140">
    <property type="entry name" value="UbiA prenyltransferase"/>
    <property type="match status" value="1"/>
</dbReference>
<sequence length="309" mass="34282">MMSTLRQYFDLTKPRVVALIVFTALVGMLLAIDGVPTMEETRRGLLGFLGIWLAASSAAAINQLLDARIDAKMARTSWRPIVAGQITPARALMFALVLGAASMAVLVLWVNTITALLTFASLIGYAVVYTVFLKRATPQNIVIGGIAGAAPPLLGWASITGMQGEWDWAHALLLVLIIFVWTPPHFWALAIFRREDYRKAMVPMLPVTHGVEYTRWQILFYTVLLVAVTVLPFAAGMSGWFYLGGALALGIVFIRHAWKLMDPPDELYAMKVFNYSIVYLMALFAFLLIDHWLLPVLQPAAPFSWQRIG</sequence>
<comment type="pathway">
    <text evidence="2 14">Porphyrin-containing compound metabolism; heme O biosynthesis; heme O from protoheme: step 1/1.</text>
</comment>
<feature type="transmembrane region" description="Helical" evidence="14">
    <location>
        <begin position="86"/>
        <end position="109"/>
    </location>
</feature>
<dbReference type="InterPro" id="IPR044878">
    <property type="entry name" value="UbiA_sf"/>
</dbReference>
<keyword evidence="4 14" id="KW-1003">Cell membrane</keyword>
<evidence type="ECO:0000256" key="1">
    <source>
        <dbReference type="ARBA" id="ARBA00004651"/>
    </source>
</evidence>
<dbReference type="PANTHER" id="PTHR43448:SF7">
    <property type="entry name" value="4-HYDROXYBENZOATE SOLANESYLTRANSFERASE"/>
    <property type="match status" value="1"/>
</dbReference>
<dbReference type="FunFam" id="1.10.357.140:FF:000001">
    <property type="entry name" value="Protoheme IX farnesyltransferase"/>
    <property type="match status" value="1"/>
</dbReference>
<comment type="similarity">
    <text evidence="14">Belongs to the UbiA prenyltransferase family. Protoheme IX farnesyltransferase subfamily.</text>
</comment>
<comment type="catalytic activity">
    <reaction evidence="13 14">
        <text>heme b + (2E,6E)-farnesyl diphosphate + H2O = Fe(II)-heme o + diphosphate</text>
        <dbReference type="Rhea" id="RHEA:28070"/>
        <dbReference type="ChEBI" id="CHEBI:15377"/>
        <dbReference type="ChEBI" id="CHEBI:33019"/>
        <dbReference type="ChEBI" id="CHEBI:60344"/>
        <dbReference type="ChEBI" id="CHEBI:60530"/>
        <dbReference type="ChEBI" id="CHEBI:175763"/>
        <dbReference type="EC" id="2.5.1.141"/>
    </reaction>
</comment>
<evidence type="ECO:0000256" key="4">
    <source>
        <dbReference type="ARBA" id="ARBA00022475"/>
    </source>
</evidence>
<evidence type="ECO:0000256" key="12">
    <source>
        <dbReference type="ARBA" id="ARBA00042475"/>
    </source>
</evidence>
<dbReference type="GO" id="GO:0005886">
    <property type="term" value="C:plasma membrane"/>
    <property type="evidence" value="ECO:0007669"/>
    <property type="project" value="UniProtKB-SubCell"/>
</dbReference>
<dbReference type="EMBL" id="CP071518">
    <property type="protein sequence ID" value="QSX79938.1"/>
    <property type="molecule type" value="Genomic_DNA"/>
</dbReference>
<evidence type="ECO:0000256" key="7">
    <source>
        <dbReference type="ARBA" id="ARBA00022989"/>
    </source>
</evidence>
<evidence type="ECO:0000256" key="3">
    <source>
        <dbReference type="ARBA" id="ARBA00012292"/>
    </source>
</evidence>
<evidence type="ECO:0000256" key="8">
    <source>
        <dbReference type="ARBA" id="ARBA00023133"/>
    </source>
</evidence>
<dbReference type="RefSeq" id="WP_200615573.1">
    <property type="nucleotide sequence ID" value="NZ_CP071518.1"/>
</dbReference>
<keyword evidence="8 14" id="KW-0350">Heme biosynthesis</keyword>
<dbReference type="PANTHER" id="PTHR43448">
    <property type="entry name" value="PROTOHEME IX FARNESYLTRANSFERASE, MITOCHONDRIAL"/>
    <property type="match status" value="1"/>
</dbReference>
<comment type="subcellular location">
    <subcellularLocation>
        <location evidence="1 14">Cell membrane</location>
        <topology evidence="1 14">Multi-pass membrane protein</topology>
    </subcellularLocation>
</comment>